<evidence type="ECO:0000256" key="1">
    <source>
        <dbReference type="ARBA" id="ARBA00004196"/>
    </source>
</evidence>
<proteinExistence type="inferred from homology"/>
<dbReference type="GO" id="GO:0043190">
    <property type="term" value="C:ATP-binding cassette (ABC) transporter complex"/>
    <property type="evidence" value="ECO:0007669"/>
    <property type="project" value="InterPro"/>
</dbReference>
<dbReference type="GO" id="GO:0030288">
    <property type="term" value="C:outer membrane-bounded periplasmic space"/>
    <property type="evidence" value="ECO:0007669"/>
    <property type="project" value="UniProtKB-ARBA"/>
</dbReference>
<reference evidence="7" key="1">
    <citation type="submission" date="2017-02" db="EMBL/GenBank/DDBJ databases">
        <title>Comparative genomics and description of representatives of a novel lineage of planctomycetes thriving in anoxic sediments.</title>
        <authorList>
            <person name="Spring S."/>
            <person name="Bunk B."/>
            <person name="Sproer C."/>
        </authorList>
    </citation>
    <scope>NUCLEOTIDE SEQUENCE [LARGE SCALE GENOMIC DNA]</scope>
    <source>
        <strain evidence="7">ST-NAGAB-D1</strain>
    </source>
</reference>
<comment type="subcellular location">
    <subcellularLocation>
        <location evidence="1">Cell envelope</location>
    </subcellularLocation>
</comment>
<keyword evidence="3" id="KW-0813">Transport</keyword>
<dbReference type="PANTHER" id="PTHR30290:SF10">
    <property type="entry name" value="PERIPLASMIC OLIGOPEPTIDE-BINDING PROTEIN-RELATED"/>
    <property type="match status" value="1"/>
</dbReference>
<protein>
    <submittedName>
        <fullName evidence="6">Stage 0 sporulation protein KA</fullName>
    </submittedName>
</protein>
<name>A0A1U9NNS4_9BACT</name>
<dbReference type="Gene3D" id="3.90.76.10">
    <property type="entry name" value="Dipeptide-binding Protein, Domain 1"/>
    <property type="match status" value="1"/>
</dbReference>
<dbReference type="Gene3D" id="3.10.105.10">
    <property type="entry name" value="Dipeptide-binding Protein, Domain 3"/>
    <property type="match status" value="1"/>
</dbReference>
<dbReference type="PANTHER" id="PTHR30290">
    <property type="entry name" value="PERIPLASMIC BINDING COMPONENT OF ABC TRANSPORTER"/>
    <property type="match status" value="1"/>
</dbReference>
<dbReference type="InterPro" id="IPR000914">
    <property type="entry name" value="SBP_5_dom"/>
</dbReference>
<keyword evidence="7" id="KW-1185">Reference proteome</keyword>
<dbReference type="EMBL" id="CP019791">
    <property type="protein sequence ID" value="AQT69378.1"/>
    <property type="molecule type" value="Genomic_DNA"/>
</dbReference>
<dbReference type="Proteomes" id="UP000189674">
    <property type="component" value="Chromosome"/>
</dbReference>
<dbReference type="OrthoDB" id="48318at2"/>
<dbReference type="STRING" id="1936003.STSP2_02567"/>
<feature type="domain" description="Solute-binding protein family 5" evidence="5">
    <location>
        <begin position="84"/>
        <end position="507"/>
    </location>
</feature>
<dbReference type="InterPro" id="IPR030678">
    <property type="entry name" value="Peptide/Ni-bd"/>
</dbReference>
<dbReference type="GO" id="GO:1904680">
    <property type="term" value="F:peptide transmembrane transporter activity"/>
    <property type="evidence" value="ECO:0007669"/>
    <property type="project" value="TreeGrafter"/>
</dbReference>
<keyword evidence="4" id="KW-0732">Signal</keyword>
<dbReference type="Gene3D" id="3.40.190.10">
    <property type="entry name" value="Periplasmic binding protein-like II"/>
    <property type="match status" value="1"/>
</dbReference>
<dbReference type="AlphaFoldDB" id="A0A1U9NNS4"/>
<evidence type="ECO:0000256" key="2">
    <source>
        <dbReference type="ARBA" id="ARBA00005695"/>
    </source>
</evidence>
<organism evidence="6 7">
    <name type="scientific">Anaerohalosphaera lusitana</name>
    <dbReference type="NCBI Taxonomy" id="1936003"/>
    <lineage>
        <taxon>Bacteria</taxon>
        <taxon>Pseudomonadati</taxon>
        <taxon>Planctomycetota</taxon>
        <taxon>Phycisphaerae</taxon>
        <taxon>Sedimentisphaerales</taxon>
        <taxon>Anaerohalosphaeraceae</taxon>
        <taxon>Anaerohalosphaera</taxon>
    </lineage>
</organism>
<gene>
    <name evidence="6" type="primary">oppA_2</name>
    <name evidence="6" type="ORF">STSP2_02567</name>
</gene>
<accession>A0A1U9NNS4</accession>
<evidence type="ECO:0000313" key="7">
    <source>
        <dbReference type="Proteomes" id="UP000189674"/>
    </source>
</evidence>
<dbReference type="KEGG" id="alus:STSP2_02567"/>
<dbReference type="GO" id="GO:0015833">
    <property type="term" value="P:peptide transport"/>
    <property type="evidence" value="ECO:0007669"/>
    <property type="project" value="TreeGrafter"/>
</dbReference>
<dbReference type="InterPro" id="IPR039424">
    <property type="entry name" value="SBP_5"/>
</dbReference>
<dbReference type="PROSITE" id="PS51257">
    <property type="entry name" value="PROKAR_LIPOPROTEIN"/>
    <property type="match status" value="1"/>
</dbReference>
<comment type="similarity">
    <text evidence="2">Belongs to the bacterial solute-binding protein 5 family.</text>
</comment>
<evidence type="ECO:0000313" key="6">
    <source>
        <dbReference type="EMBL" id="AQT69378.1"/>
    </source>
</evidence>
<evidence type="ECO:0000259" key="5">
    <source>
        <dbReference type="Pfam" id="PF00496"/>
    </source>
</evidence>
<sequence length="598" mass="68730">MNNRITRFTSLMLIAALAGMIVISGCGERAPERRDGPEVLNSSLLTKIDGLDPGNMRDVYSFMVAGQMFETLYQYHFLKRPYVLEPQLAAAMPQISEDRLTYTIPIKNGVYFQDDLCFEDGKGRELKAQDFVYAIKRIADINYLSRNWSIFDERIVGLDEFREYTKDVDSENVDFDRPVEGLQAVDDHTLVIKLTKPWPQILGVAFADIATAPIAREAVDHYGEGIISNPVGTGPYMLDKWQRGSLIELVRNPNYRTVTYPTEGEPGDKEAGYLDDAGKVVPFADRLVWRIIEEQQPRWLLFMQGKIDAIGIPKDNWNAAVGEDLELTPKMKEYGIQLKTFDEPSVFWIGFNMQDELLGNNKPLRKAINHCLNRERFIDLFFNGRHRVAHGVIPPTLKSYQEDIAEKGHAKYDLELAKDYLKKAEELNGGPIPELEVSMPGTGNFHKQYGQFLKTAFNNLGLKIQIDYMDWPTYLQKINTRSAQIFVSGVSASIPDAIDFLGLFDSRDWAPGSNNFNYKNEQFDELFQKAEIMPDSPERTNLYRQMENIVLEDCPAAFMNHRVAYVVHHRWYKNYKPHVFSHKLSKYRRIELEETTEE</sequence>
<evidence type="ECO:0000256" key="3">
    <source>
        <dbReference type="ARBA" id="ARBA00022448"/>
    </source>
</evidence>
<dbReference type="RefSeq" id="WP_146663071.1">
    <property type="nucleotide sequence ID" value="NZ_CP019791.1"/>
</dbReference>
<dbReference type="Pfam" id="PF00496">
    <property type="entry name" value="SBP_bac_5"/>
    <property type="match status" value="1"/>
</dbReference>
<dbReference type="SUPFAM" id="SSF53850">
    <property type="entry name" value="Periplasmic binding protein-like II"/>
    <property type="match status" value="1"/>
</dbReference>
<dbReference type="PIRSF" id="PIRSF002741">
    <property type="entry name" value="MppA"/>
    <property type="match status" value="1"/>
</dbReference>
<evidence type="ECO:0000256" key="4">
    <source>
        <dbReference type="ARBA" id="ARBA00022729"/>
    </source>
</evidence>